<dbReference type="AlphaFoldDB" id="A0AAD6BBQ0"/>
<dbReference type="Proteomes" id="UP001219934">
    <property type="component" value="Unassembled WGS sequence"/>
</dbReference>
<keyword evidence="3" id="KW-1185">Reference proteome</keyword>
<gene>
    <name evidence="2" type="ORF">JOQ06_027253</name>
</gene>
<evidence type="ECO:0000313" key="3">
    <source>
        <dbReference type="Proteomes" id="UP001219934"/>
    </source>
</evidence>
<proteinExistence type="predicted"/>
<organism evidence="2 3">
    <name type="scientific">Pogonophryne albipinna</name>
    <dbReference type="NCBI Taxonomy" id="1090488"/>
    <lineage>
        <taxon>Eukaryota</taxon>
        <taxon>Metazoa</taxon>
        <taxon>Chordata</taxon>
        <taxon>Craniata</taxon>
        <taxon>Vertebrata</taxon>
        <taxon>Euteleostomi</taxon>
        <taxon>Actinopterygii</taxon>
        <taxon>Neopterygii</taxon>
        <taxon>Teleostei</taxon>
        <taxon>Neoteleostei</taxon>
        <taxon>Acanthomorphata</taxon>
        <taxon>Eupercaria</taxon>
        <taxon>Perciformes</taxon>
        <taxon>Notothenioidei</taxon>
        <taxon>Pogonophryne</taxon>
    </lineage>
</organism>
<name>A0AAD6BBQ0_9TELE</name>
<evidence type="ECO:0000256" key="1">
    <source>
        <dbReference type="SAM" id="MobiDB-lite"/>
    </source>
</evidence>
<protein>
    <submittedName>
        <fullName evidence="2">Uncharacterized protein</fullName>
    </submittedName>
</protein>
<accession>A0AAD6BBQ0</accession>
<dbReference type="EMBL" id="JAPTMU010000007">
    <property type="protein sequence ID" value="KAJ4940965.1"/>
    <property type="molecule type" value="Genomic_DNA"/>
</dbReference>
<feature type="region of interest" description="Disordered" evidence="1">
    <location>
        <begin position="25"/>
        <end position="81"/>
    </location>
</feature>
<sequence>MNASDIPAKTSETAEDLGAIRLALSSPQQEVGGGNSDHMAGQGHERGGAGTHGQQVNVPNAEGQEAAVAQSPSQNARWPPAKGHLIQRAERWFQRQRTTTAVLQGCCKA</sequence>
<comment type="caution">
    <text evidence="2">The sequence shown here is derived from an EMBL/GenBank/DDBJ whole genome shotgun (WGS) entry which is preliminary data.</text>
</comment>
<reference evidence="2" key="1">
    <citation type="submission" date="2022-11" db="EMBL/GenBank/DDBJ databases">
        <title>Chromosome-level genome of Pogonophryne albipinna.</title>
        <authorList>
            <person name="Jo E."/>
        </authorList>
    </citation>
    <scope>NUCLEOTIDE SEQUENCE</scope>
    <source>
        <strain evidence="2">SGF0006</strain>
        <tissue evidence="2">Muscle</tissue>
    </source>
</reference>
<evidence type="ECO:0000313" key="2">
    <source>
        <dbReference type="EMBL" id="KAJ4940965.1"/>
    </source>
</evidence>